<feature type="transmembrane region" description="Helical" evidence="7">
    <location>
        <begin position="201"/>
        <end position="220"/>
    </location>
</feature>
<evidence type="ECO:0000256" key="1">
    <source>
        <dbReference type="ARBA" id="ARBA00004141"/>
    </source>
</evidence>
<dbReference type="RefSeq" id="WP_041496363.1">
    <property type="nucleotide sequence ID" value="NZ_AP014548.1"/>
</dbReference>
<sequence>MFDNISPVVKNLLILNVVVFIGAGFIAPELSDDLTLWYYQNPKFQVWQIVTHMFMHGSIMHIVFNMYALLIFGPPLERWMGTNKFIFFYFASGIGAYLLTTVIDFIEYQSIVSELAGQGYGAQEITEIIFTPNRGTNLWQGMVGASGCIFGVLAGFAYMYPNIKLQILFIPYPIAAKWLIGAYVLYETLSTFGILSLQDNVGHAAHLGGAIFGFIMVWYWKRNDMDSYRID</sequence>
<name>W8VQQ8_9FLAO</name>
<keyword evidence="4" id="KW-0378">Hydrolase</keyword>
<dbReference type="InterPro" id="IPR022764">
    <property type="entry name" value="Peptidase_S54_rhomboid_dom"/>
</dbReference>
<keyword evidence="5 7" id="KW-1133">Transmembrane helix</keyword>
<evidence type="ECO:0000313" key="10">
    <source>
        <dbReference type="Proteomes" id="UP000031760"/>
    </source>
</evidence>
<evidence type="ECO:0000256" key="5">
    <source>
        <dbReference type="ARBA" id="ARBA00022989"/>
    </source>
</evidence>
<dbReference type="OrthoDB" id="9807874at2"/>
<keyword evidence="3 7" id="KW-0812">Transmembrane</keyword>
<dbReference type="PANTHER" id="PTHR43731">
    <property type="entry name" value="RHOMBOID PROTEASE"/>
    <property type="match status" value="1"/>
</dbReference>
<evidence type="ECO:0000256" key="6">
    <source>
        <dbReference type="ARBA" id="ARBA00023136"/>
    </source>
</evidence>
<feature type="transmembrane region" description="Helical" evidence="7">
    <location>
        <begin position="167"/>
        <end position="186"/>
    </location>
</feature>
<keyword evidence="10" id="KW-1185">Reference proteome</keyword>
<gene>
    <name evidence="9" type="ORF">NMS_1825</name>
</gene>
<dbReference type="AlphaFoldDB" id="W8VQQ8"/>
<proteinExistence type="inferred from homology"/>
<dbReference type="PANTHER" id="PTHR43731:SF14">
    <property type="entry name" value="PRESENILIN-ASSOCIATED RHOMBOID-LIKE PROTEIN, MITOCHONDRIAL"/>
    <property type="match status" value="1"/>
</dbReference>
<feature type="transmembrane region" description="Helical" evidence="7">
    <location>
        <begin position="50"/>
        <end position="73"/>
    </location>
</feature>
<dbReference type="KEGG" id="nmf:NMS_1825"/>
<evidence type="ECO:0000256" key="3">
    <source>
        <dbReference type="ARBA" id="ARBA00022692"/>
    </source>
</evidence>
<dbReference type="HOGENOM" id="CLU_055068_4_1_10"/>
<dbReference type="GO" id="GO:0004252">
    <property type="term" value="F:serine-type endopeptidase activity"/>
    <property type="evidence" value="ECO:0007669"/>
    <property type="project" value="InterPro"/>
</dbReference>
<reference evidence="9 10" key="1">
    <citation type="journal article" date="2014" name="Proc. Natl. Acad. Sci. U.S.A.">
        <title>Functional characterization of flavobacteria rhodopsins reveals a unique class of light-driven chloride pump in bacteria.</title>
        <authorList>
            <person name="Yoshizawa S."/>
            <person name="Kumagai Y."/>
            <person name="Kim H."/>
            <person name="Ogura Y."/>
            <person name="Hayashi T."/>
            <person name="Iwasaki W."/>
            <person name="DeLong E.F."/>
            <person name="Kogure K."/>
        </authorList>
    </citation>
    <scope>NUCLEOTIDE SEQUENCE [LARGE SCALE GENOMIC DNA]</scope>
    <source>
        <strain evidence="9 10">S1-08</strain>
    </source>
</reference>
<dbReference type="GO" id="GO:0016020">
    <property type="term" value="C:membrane"/>
    <property type="evidence" value="ECO:0007669"/>
    <property type="project" value="UniProtKB-SubCell"/>
</dbReference>
<evidence type="ECO:0000256" key="7">
    <source>
        <dbReference type="SAM" id="Phobius"/>
    </source>
</evidence>
<evidence type="ECO:0000259" key="8">
    <source>
        <dbReference type="Pfam" id="PF01694"/>
    </source>
</evidence>
<comment type="subcellular location">
    <subcellularLocation>
        <location evidence="1">Membrane</location>
        <topology evidence="1">Multi-pass membrane protein</topology>
    </subcellularLocation>
</comment>
<feature type="transmembrane region" description="Helical" evidence="7">
    <location>
        <begin position="138"/>
        <end position="160"/>
    </location>
</feature>
<feature type="transmembrane region" description="Helical" evidence="7">
    <location>
        <begin position="12"/>
        <end position="30"/>
    </location>
</feature>
<dbReference type="EMBL" id="AP014548">
    <property type="protein sequence ID" value="BAO55834.1"/>
    <property type="molecule type" value="Genomic_DNA"/>
</dbReference>
<dbReference type="Gene3D" id="1.20.1540.10">
    <property type="entry name" value="Rhomboid-like"/>
    <property type="match status" value="1"/>
</dbReference>
<evidence type="ECO:0000313" key="9">
    <source>
        <dbReference type="EMBL" id="BAO55834.1"/>
    </source>
</evidence>
<comment type="similarity">
    <text evidence="2">Belongs to the peptidase S54 family.</text>
</comment>
<evidence type="ECO:0000256" key="2">
    <source>
        <dbReference type="ARBA" id="ARBA00009045"/>
    </source>
</evidence>
<accession>W8VQQ8</accession>
<dbReference type="Proteomes" id="UP000031760">
    <property type="component" value="Chromosome"/>
</dbReference>
<keyword evidence="6 7" id="KW-0472">Membrane</keyword>
<organism evidence="9 10">
    <name type="scientific">Nonlabens marinus S1-08</name>
    <dbReference type="NCBI Taxonomy" id="1454201"/>
    <lineage>
        <taxon>Bacteria</taxon>
        <taxon>Pseudomonadati</taxon>
        <taxon>Bacteroidota</taxon>
        <taxon>Flavobacteriia</taxon>
        <taxon>Flavobacteriales</taxon>
        <taxon>Flavobacteriaceae</taxon>
        <taxon>Nonlabens</taxon>
    </lineage>
</organism>
<dbReference type="SUPFAM" id="SSF144091">
    <property type="entry name" value="Rhomboid-like"/>
    <property type="match status" value="1"/>
</dbReference>
<evidence type="ECO:0000256" key="4">
    <source>
        <dbReference type="ARBA" id="ARBA00022801"/>
    </source>
</evidence>
<feature type="domain" description="Peptidase S54 rhomboid" evidence="8">
    <location>
        <begin position="44"/>
        <end position="220"/>
    </location>
</feature>
<dbReference type="STRING" id="1454201.NMS_1825"/>
<protein>
    <submittedName>
        <fullName evidence="9">Rhomboid family protein</fullName>
    </submittedName>
</protein>
<feature type="transmembrane region" description="Helical" evidence="7">
    <location>
        <begin position="85"/>
        <end position="106"/>
    </location>
</feature>
<dbReference type="InterPro" id="IPR035952">
    <property type="entry name" value="Rhomboid-like_sf"/>
</dbReference>
<dbReference type="Pfam" id="PF01694">
    <property type="entry name" value="Rhomboid"/>
    <property type="match status" value="1"/>
</dbReference>
<dbReference type="InterPro" id="IPR050925">
    <property type="entry name" value="Rhomboid_protease_S54"/>
</dbReference>